<reference evidence="2 3" key="1">
    <citation type="submission" date="2018-08" db="EMBL/GenBank/DDBJ databases">
        <title>Erythrobacter zhengii sp.nov., a bacterium isolated from deep-sea sediment.</title>
        <authorList>
            <person name="Fang C."/>
            <person name="Wu Y.-H."/>
            <person name="Sun C."/>
            <person name="Wang H."/>
            <person name="Cheng H."/>
            <person name="Meng F.-X."/>
            <person name="Wang C.-S."/>
            <person name="Xu X.-W."/>
        </authorList>
    </citation>
    <scope>NUCLEOTIDE SEQUENCE [LARGE SCALE GENOMIC DNA]</scope>
    <source>
        <strain evidence="2 3">CCTCC AB 2015396</strain>
    </source>
</reference>
<dbReference type="NCBIfam" id="NF033537">
    <property type="entry name" value="lasso_biosyn_B2"/>
    <property type="match status" value="1"/>
</dbReference>
<dbReference type="RefSeq" id="WP_010240191.1">
    <property type="nucleotide sequence ID" value="NZ_QXFM01000083.1"/>
</dbReference>
<protein>
    <submittedName>
        <fullName evidence="2">Lasso peptide biosynthesis B2 protein</fullName>
    </submittedName>
</protein>
<dbReference type="InterPro" id="IPR053521">
    <property type="entry name" value="McjB-like"/>
</dbReference>
<evidence type="ECO:0000313" key="2">
    <source>
        <dbReference type="EMBL" id="RIV86972.1"/>
    </source>
</evidence>
<feature type="domain" description="Microcin J25-processing protein McjB C-terminal" evidence="1">
    <location>
        <begin position="93"/>
        <end position="202"/>
    </location>
</feature>
<dbReference type="AlphaFoldDB" id="A0A3A1P491"/>
<sequence length="204" mass="23317">MDLHREGLAWRILDGQLLFLDVSNDRYFRLSDDENRRCLEKLGRYPEKQWHQPSSLARPADWTVPEQSSPAIAEHTFSLPAVARALWMQRRVEARLAKHSLALVLSQLRSVVESRSESQFEISEKGRRCIGAFEDARLLRTAADRCLSRSIALATCLAAYGDRARIVIGVHTPPFAAHCWTQHRDTVLNDSVEEVLRYEPILVV</sequence>
<comment type="caution">
    <text evidence="2">The sequence shown here is derived from an EMBL/GenBank/DDBJ whole genome shotgun (WGS) entry which is preliminary data.</text>
</comment>
<dbReference type="EMBL" id="QXFM01000083">
    <property type="protein sequence ID" value="RIV86972.1"/>
    <property type="molecule type" value="Genomic_DNA"/>
</dbReference>
<evidence type="ECO:0000259" key="1">
    <source>
        <dbReference type="Pfam" id="PF13471"/>
    </source>
</evidence>
<evidence type="ECO:0000313" key="3">
    <source>
        <dbReference type="Proteomes" id="UP000265366"/>
    </source>
</evidence>
<gene>
    <name evidence="2" type="ORF">D2V17_09245</name>
</gene>
<dbReference type="InterPro" id="IPR032708">
    <property type="entry name" value="McjB_C"/>
</dbReference>
<dbReference type="Proteomes" id="UP000265366">
    <property type="component" value="Unassembled WGS sequence"/>
</dbReference>
<proteinExistence type="predicted"/>
<dbReference type="Pfam" id="PF13471">
    <property type="entry name" value="Transglut_core3"/>
    <property type="match status" value="1"/>
</dbReference>
<name>A0A3A1P491_9SPHN</name>
<organism evidence="2 3">
    <name type="scientific">Aurantiacibacter xanthus</name>
    <dbReference type="NCBI Taxonomy" id="1784712"/>
    <lineage>
        <taxon>Bacteria</taxon>
        <taxon>Pseudomonadati</taxon>
        <taxon>Pseudomonadota</taxon>
        <taxon>Alphaproteobacteria</taxon>
        <taxon>Sphingomonadales</taxon>
        <taxon>Erythrobacteraceae</taxon>
        <taxon>Aurantiacibacter</taxon>
    </lineage>
</organism>
<keyword evidence="3" id="KW-1185">Reference proteome</keyword>
<dbReference type="OrthoDB" id="119963at2"/>
<accession>A0A3A1P491</accession>